<accession>A0A8X6F1Z1</accession>
<evidence type="ECO:0000313" key="2">
    <source>
        <dbReference type="EMBL" id="GFQ68783.1"/>
    </source>
</evidence>
<evidence type="ECO:0000256" key="1">
    <source>
        <dbReference type="SAM" id="MobiDB-lite"/>
    </source>
</evidence>
<protein>
    <submittedName>
        <fullName evidence="2">Uncharacterized protein</fullName>
    </submittedName>
</protein>
<feature type="region of interest" description="Disordered" evidence="1">
    <location>
        <begin position="33"/>
        <end position="54"/>
    </location>
</feature>
<name>A0A8X6F1Z1_TRICU</name>
<keyword evidence="3" id="KW-1185">Reference proteome</keyword>
<gene>
    <name evidence="2" type="ORF">TNCT_552431</name>
</gene>
<dbReference type="Proteomes" id="UP000887116">
    <property type="component" value="Unassembled WGS sequence"/>
</dbReference>
<organism evidence="2 3">
    <name type="scientific">Trichonephila clavata</name>
    <name type="common">Joro spider</name>
    <name type="synonym">Nephila clavata</name>
    <dbReference type="NCBI Taxonomy" id="2740835"/>
    <lineage>
        <taxon>Eukaryota</taxon>
        <taxon>Metazoa</taxon>
        <taxon>Ecdysozoa</taxon>
        <taxon>Arthropoda</taxon>
        <taxon>Chelicerata</taxon>
        <taxon>Arachnida</taxon>
        <taxon>Araneae</taxon>
        <taxon>Araneomorphae</taxon>
        <taxon>Entelegynae</taxon>
        <taxon>Araneoidea</taxon>
        <taxon>Nephilidae</taxon>
        <taxon>Trichonephila</taxon>
    </lineage>
</organism>
<dbReference type="AlphaFoldDB" id="A0A8X6F1Z1"/>
<evidence type="ECO:0000313" key="3">
    <source>
        <dbReference type="Proteomes" id="UP000887116"/>
    </source>
</evidence>
<comment type="caution">
    <text evidence="2">The sequence shown here is derived from an EMBL/GenBank/DDBJ whole genome shotgun (WGS) entry which is preliminary data.</text>
</comment>
<dbReference type="EMBL" id="BMAO01010685">
    <property type="protein sequence ID" value="GFQ68783.1"/>
    <property type="molecule type" value="Genomic_DNA"/>
</dbReference>
<reference evidence="2" key="1">
    <citation type="submission" date="2020-07" db="EMBL/GenBank/DDBJ databases">
        <title>Multicomponent nature underlies the extraordinary mechanical properties of spider dragline silk.</title>
        <authorList>
            <person name="Kono N."/>
            <person name="Nakamura H."/>
            <person name="Mori M."/>
            <person name="Yoshida Y."/>
            <person name="Ohtoshi R."/>
            <person name="Malay A.D."/>
            <person name="Moran D.A.P."/>
            <person name="Tomita M."/>
            <person name="Numata K."/>
            <person name="Arakawa K."/>
        </authorList>
    </citation>
    <scope>NUCLEOTIDE SEQUENCE</scope>
</reference>
<proteinExistence type="predicted"/>
<sequence length="101" mass="11581">MTTFLAKDTVDKYQEIGCTYSLDITEMIPESASLVNKSENKEKPDESENDNKSDVLQKIYEIPVISKWPDIKSDDFITNVMIQKIKSYPLENTEQIMSGIK</sequence>
<feature type="compositionally biased region" description="Basic and acidic residues" evidence="1">
    <location>
        <begin position="38"/>
        <end position="54"/>
    </location>
</feature>